<accession>A0A328C5H1</accession>
<keyword evidence="3" id="KW-0238">DNA-binding</keyword>
<dbReference type="InterPro" id="IPR007630">
    <property type="entry name" value="RNA_pol_sigma70_r4"/>
</dbReference>
<evidence type="ECO:0000256" key="3">
    <source>
        <dbReference type="ARBA" id="ARBA00023125"/>
    </source>
</evidence>
<dbReference type="GO" id="GO:0003677">
    <property type="term" value="F:DNA binding"/>
    <property type="evidence" value="ECO:0007669"/>
    <property type="project" value="UniProtKB-KW"/>
</dbReference>
<evidence type="ECO:0000259" key="6">
    <source>
        <dbReference type="Pfam" id="PF04545"/>
    </source>
</evidence>
<dbReference type="SUPFAM" id="SSF88659">
    <property type="entry name" value="Sigma3 and sigma4 domains of RNA polymerase sigma factors"/>
    <property type="match status" value="1"/>
</dbReference>
<dbReference type="Gene3D" id="1.10.1740.10">
    <property type="match status" value="1"/>
</dbReference>
<dbReference type="Pfam" id="PF04542">
    <property type="entry name" value="Sigma70_r2"/>
    <property type="match status" value="1"/>
</dbReference>
<dbReference type="AlphaFoldDB" id="A0A328C5H1"/>
<proteinExistence type="predicted"/>
<gene>
    <name evidence="7" type="ORF">DL240_13320</name>
</gene>
<dbReference type="GO" id="GO:0006352">
    <property type="term" value="P:DNA-templated transcription initiation"/>
    <property type="evidence" value="ECO:0007669"/>
    <property type="project" value="InterPro"/>
</dbReference>
<evidence type="ECO:0008006" key="9">
    <source>
        <dbReference type="Google" id="ProtNLM"/>
    </source>
</evidence>
<dbReference type="CDD" id="cd06171">
    <property type="entry name" value="Sigma70_r4"/>
    <property type="match status" value="1"/>
</dbReference>
<feature type="domain" description="RNA polymerase sigma-70 region 4" evidence="6">
    <location>
        <begin position="181"/>
        <end position="228"/>
    </location>
</feature>
<dbReference type="InterPro" id="IPR013325">
    <property type="entry name" value="RNA_pol_sigma_r2"/>
</dbReference>
<comment type="caution">
    <text evidence="7">The sequence shown here is derived from an EMBL/GenBank/DDBJ whole genome shotgun (WGS) entry which is preliminary data.</text>
</comment>
<dbReference type="Proteomes" id="UP000249169">
    <property type="component" value="Unassembled WGS sequence"/>
</dbReference>
<evidence type="ECO:0000256" key="4">
    <source>
        <dbReference type="ARBA" id="ARBA00023163"/>
    </source>
</evidence>
<evidence type="ECO:0000313" key="8">
    <source>
        <dbReference type="Proteomes" id="UP000249169"/>
    </source>
</evidence>
<dbReference type="InterPro" id="IPR014284">
    <property type="entry name" value="RNA_pol_sigma-70_dom"/>
</dbReference>
<reference evidence="7 8" key="1">
    <citation type="submission" date="2018-05" db="EMBL/GenBank/DDBJ databases">
        <title>Lujinxingia marina gen. nov. sp. nov., a new facultative anaerobic member of the class Deltaproteobacteria, and proposal of Lujinxingaceae fam. nov.</title>
        <authorList>
            <person name="Li C.-M."/>
        </authorList>
    </citation>
    <scope>NUCLEOTIDE SEQUENCE [LARGE SCALE GENOMIC DNA]</scope>
    <source>
        <strain evidence="7 8">B210</strain>
    </source>
</reference>
<name>A0A328C5H1_9DELT</name>
<protein>
    <recommendedName>
        <fullName evidence="9">RNA polymerase subunit sigma-70</fullName>
    </recommendedName>
</protein>
<feature type="domain" description="RNA polymerase sigma-70 region 2" evidence="5">
    <location>
        <begin position="26"/>
        <end position="95"/>
    </location>
</feature>
<dbReference type="GO" id="GO:0016987">
    <property type="term" value="F:sigma factor activity"/>
    <property type="evidence" value="ECO:0007669"/>
    <property type="project" value="UniProtKB-KW"/>
</dbReference>
<dbReference type="Gene3D" id="1.20.140.160">
    <property type="match status" value="1"/>
</dbReference>
<dbReference type="OrthoDB" id="9799825at2"/>
<organism evidence="7 8">
    <name type="scientific">Lujinxingia litoralis</name>
    <dbReference type="NCBI Taxonomy" id="2211119"/>
    <lineage>
        <taxon>Bacteria</taxon>
        <taxon>Deltaproteobacteria</taxon>
        <taxon>Bradymonadales</taxon>
        <taxon>Lujinxingiaceae</taxon>
        <taxon>Lujinxingia</taxon>
    </lineage>
</organism>
<keyword evidence="8" id="KW-1185">Reference proteome</keyword>
<dbReference type="NCBIfam" id="TIGR02937">
    <property type="entry name" value="sigma70-ECF"/>
    <property type="match status" value="1"/>
</dbReference>
<evidence type="ECO:0000256" key="1">
    <source>
        <dbReference type="ARBA" id="ARBA00023015"/>
    </source>
</evidence>
<dbReference type="InterPro" id="IPR007627">
    <property type="entry name" value="RNA_pol_sigma70_r2"/>
</dbReference>
<evidence type="ECO:0000259" key="5">
    <source>
        <dbReference type="Pfam" id="PF04542"/>
    </source>
</evidence>
<evidence type="ECO:0000256" key="2">
    <source>
        <dbReference type="ARBA" id="ARBA00023082"/>
    </source>
</evidence>
<sequence length="245" mass="27941">MTHTSEATRTREENTPLPTNTRDLICRFQKLVFKIAHKVHQNTGGVLSMEDLVSWGYTGLLTAYKRFDPTINDRFVTFAYYRIRGAMYDACRQHAQVIGEQSTYEQAANEVMSAYAHVVHLSTQERSIEERLGMLGDIAGNLNVVYVLSQPPQQALRGQATPELSTLEHDQFVAGMRELVEGLNERTRALIEGYYFDQRTLSELSRELDCSVSWASRMHTRALRELREAIENDPHFEDLADAPCP</sequence>
<dbReference type="InterPro" id="IPR013324">
    <property type="entry name" value="RNA_pol_sigma_r3/r4-like"/>
</dbReference>
<dbReference type="Pfam" id="PF04545">
    <property type="entry name" value="Sigma70_r4"/>
    <property type="match status" value="1"/>
</dbReference>
<keyword evidence="1" id="KW-0805">Transcription regulation</keyword>
<dbReference type="RefSeq" id="WP_111730388.1">
    <property type="nucleotide sequence ID" value="NZ_QHKO01000005.1"/>
</dbReference>
<keyword evidence="2" id="KW-0731">Sigma factor</keyword>
<dbReference type="SUPFAM" id="SSF88946">
    <property type="entry name" value="Sigma2 domain of RNA polymerase sigma factors"/>
    <property type="match status" value="1"/>
</dbReference>
<evidence type="ECO:0000313" key="7">
    <source>
        <dbReference type="EMBL" id="RAL21825.1"/>
    </source>
</evidence>
<dbReference type="PANTHER" id="PTHR30385">
    <property type="entry name" value="SIGMA FACTOR F FLAGELLAR"/>
    <property type="match status" value="1"/>
</dbReference>
<keyword evidence="4" id="KW-0804">Transcription</keyword>
<dbReference type="EMBL" id="QHKO01000005">
    <property type="protein sequence ID" value="RAL21825.1"/>
    <property type="molecule type" value="Genomic_DNA"/>
</dbReference>